<dbReference type="SMART" id="SM00292">
    <property type="entry name" value="BRCT"/>
    <property type="match status" value="1"/>
</dbReference>
<feature type="binding site" evidence="10">
    <location>
        <position position="122"/>
    </location>
    <ligand>
        <name>NAD(+)</name>
        <dbReference type="ChEBI" id="CHEBI:57540"/>
    </ligand>
</feature>
<feature type="binding site" evidence="10">
    <location>
        <begin position="29"/>
        <end position="33"/>
    </location>
    <ligand>
        <name>NAD(+)</name>
        <dbReference type="ChEBI" id="CHEBI:57540"/>
    </ligand>
</feature>
<dbReference type="InterPro" id="IPR004150">
    <property type="entry name" value="NAD_DNA_ligase_OB"/>
</dbReference>
<dbReference type="InterPro" id="IPR036420">
    <property type="entry name" value="BRCT_dom_sf"/>
</dbReference>
<dbReference type="EC" id="6.5.1.2" evidence="10"/>
<feature type="active site" description="N6-AMP-lysine intermediate" evidence="10">
    <location>
        <position position="101"/>
    </location>
</feature>
<proteinExistence type="inferred from homology"/>
<evidence type="ECO:0000256" key="2">
    <source>
        <dbReference type="ARBA" id="ARBA00022705"/>
    </source>
</evidence>
<comment type="caution">
    <text evidence="10">Lacks conserved residue(s) required for the propagation of feature annotation.</text>
</comment>
<dbReference type="HAMAP" id="MF_01588">
    <property type="entry name" value="DNA_ligase_A"/>
    <property type="match status" value="1"/>
</dbReference>
<dbReference type="SMART" id="SM00532">
    <property type="entry name" value="LIGANc"/>
    <property type="match status" value="1"/>
</dbReference>
<dbReference type="NCBIfam" id="NF005932">
    <property type="entry name" value="PRK07956.1"/>
    <property type="match status" value="1"/>
</dbReference>
<feature type="binding site" evidence="10">
    <location>
        <position position="394"/>
    </location>
    <ligand>
        <name>Zn(2+)</name>
        <dbReference type="ChEBI" id="CHEBI:29105"/>
    </ligand>
</feature>
<feature type="binding site" evidence="10">
    <location>
        <position position="391"/>
    </location>
    <ligand>
        <name>Zn(2+)</name>
        <dbReference type="ChEBI" id="CHEBI:29105"/>
    </ligand>
</feature>
<dbReference type="SUPFAM" id="SSF56091">
    <property type="entry name" value="DNA ligase/mRNA capping enzyme, catalytic domain"/>
    <property type="match status" value="1"/>
</dbReference>
<dbReference type="InterPro" id="IPR013840">
    <property type="entry name" value="DNAligase_N"/>
</dbReference>
<dbReference type="InterPro" id="IPR010994">
    <property type="entry name" value="RuvA_2-like"/>
</dbReference>
<dbReference type="InterPro" id="IPR001357">
    <property type="entry name" value="BRCT_dom"/>
</dbReference>
<feature type="domain" description="BRCT" evidence="11">
    <location>
        <begin position="590"/>
        <end position="667"/>
    </location>
</feature>
<reference evidence="12 13" key="1">
    <citation type="submission" date="2019-07" db="EMBL/GenBank/DDBJ databases">
        <authorList>
            <person name="Hibberd C M."/>
            <person name="Gehrig L. J."/>
            <person name="Chang H.-W."/>
            <person name="Venkatesh S."/>
        </authorList>
    </citation>
    <scope>NUCLEOTIDE SEQUENCE [LARGE SCALE GENOMIC DNA]</scope>
    <source>
        <strain evidence="12">Dorea_formicigenerans_SSTS_Bg7063</strain>
    </source>
</reference>
<evidence type="ECO:0000256" key="1">
    <source>
        <dbReference type="ARBA" id="ARBA00022598"/>
    </source>
</evidence>
<dbReference type="Pfam" id="PF01653">
    <property type="entry name" value="DNA_ligase_aden"/>
    <property type="match status" value="1"/>
</dbReference>
<keyword evidence="4 10" id="KW-0227">DNA damage</keyword>
<keyword evidence="5 10" id="KW-0862">Zinc</keyword>
<keyword evidence="10" id="KW-0460">Magnesium</keyword>
<dbReference type="Gene3D" id="1.10.150.20">
    <property type="entry name" value="5' to 3' exonuclease, C-terminal subdomain"/>
    <property type="match status" value="2"/>
</dbReference>
<dbReference type="AlphaFoldDB" id="A0A564TUL9"/>
<dbReference type="Pfam" id="PF03120">
    <property type="entry name" value="OB_DNA_ligase"/>
    <property type="match status" value="1"/>
</dbReference>
<evidence type="ECO:0000256" key="4">
    <source>
        <dbReference type="ARBA" id="ARBA00022763"/>
    </source>
</evidence>
<feature type="binding site" evidence="10">
    <location>
        <begin position="77"/>
        <end position="78"/>
    </location>
    <ligand>
        <name>NAD(+)</name>
        <dbReference type="ChEBI" id="CHEBI:57540"/>
    </ligand>
</feature>
<feature type="binding site" evidence="10">
    <location>
        <position position="421"/>
    </location>
    <ligand>
        <name>Zn(2+)</name>
        <dbReference type="ChEBI" id="CHEBI:29105"/>
    </ligand>
</feature>
<comment type="function">
    <text evidence="10">DNA ligase that catalyzes the formation of phosphodiester linkages between 5'-phosphoryl and 3'-hydroxyl groups in double-stranded DNA using NAD as a coenzyme and as the energy source for the reaction. It is essential for DNA replication and repair of damaged DNA.</text>
</comment>
<protein>
    <recommendedName>
        <fullName evidence="10">DNA ligase</fullName>
        <ecNumber evidence="10">6.5.1.2</ecNumber>
    </recommendedName>
    <alternativeName>
        <fullName evidence="10">Polydeoxyribonucleotide synthase [NAD(+)]</fullName>
    </alternativeName>
</protein>
<evidence type="ECO:0000256" key="3">
    <source>
        <dbReference type="ARBA" id="ARBA00022723"/>
    </source>
</evidence>
<comment type="similarity">
    <text evidence="10">Belongs to the NAD-dependent DNA ligase family. LigA subfamily.</text>
</comment>
<dbReference type="Gene3D" id="1.10.287.610">
    <property type="entry name" value="Helix hairpin bin"/>
    <property type="match status" value="1"/>
</dbReference>
<keyword evidence="1 10" id="KW-0436">Ligase</keyword>
<accession>A0A564TUL9</accession>
<sequence length="667" mass="76047">MLQEIKTLVQTLNEQRDAYYNKDSPKMTDKEYDRLFDRLEELEKKSGIIFSNSPTQSVGYYPVSELAKVRHTRALLSIEKTKQIRELADFMENQDTLLMLKLDGLTVKLVYEEGRLVQASTRGDGNIGEDITHNIPAFENIPLSISYRERLVTTGEAFIYKDDFRQLKDTIRDGNGEPYKNARNLASGSVRNLNPEVCKGRHVHFIPFNVLEGIDEGTGVDSREFKLMQLGVLGFDTCPYVYMEAGKHSEKELKEQIEKLKTIASEKEIPIDGLVLIYDNLSYSSKCGKTGHHYKDGLAYKFEDETYETTLQEIEWTPSRSGDLAPVAVFDSVEIDGADVSRASLHNLSFIKNLELVPGCRILVSKRNMIIPHIEDNLDRGFYYDTYPLQCPCCGSNTRIRKGKMNKGNTLETLYCDNPECDSQILKKYVHFVAKKAMDISGISESNLRRFLECGWLISFQDIYHLDRYRKEIVALDRYGEKSYERLWAAINESRNTDFIHYVTAMDIPMVGTTKSRVLCEIFEGNLDSFEKAATGNFDFSKIEDFGDVLNRNIHTWFANEENLSLWRDLQMEMSFRPMESETEENKLVTVDNPFQGCTIVVTGKLMTFTRDGINTKIWELGGKPGSSVSKNTDYLICGEKAGSKLAKAQSLGIKILSEVEFLDMIA</sequence>
<comment type="catalytic activity">
    <reaction evidence="9 10">
        <text>NAD(+) + (deoxyribonucleotide)n-3'-hydroxyl + 5'-phospho-(deoxyribonucleotide)m = (deoxyribonucleotide)n+m + AMP + beta-nicotinamide D-nucleotide.</text>
        <dbReference type="EC" id="6.5.1.2"/>
    </reaction>
</comment>
<evidence type="ECO:0000256" key="10">
    <source>
        <dbReference type="HAMAP-Rule" id="MF_01588"/>
    </source>
</evidence>
<organism evidence="12 13">
    <name type="scientific">Dorea formicigenerans</name>
    <dbReference type="NCBI Taxonomy" id="39486"/>
    <lineage>
        <taxon>Bacteria</taxon>
        <taxon>Bacillati</taxon>
        <taxon>Bacillota</taxon>
        <taxon>Clostridia</taxon>
        <taxon>Lachnospirales</taxon>
        <taxon>Lachnospiraceae</taxon>
        <taxon>Dorea</taxon>
    </lineage>
</organism>
<dbReference type="PROSITE" id="PS50172">
    <property type="entry name" value="BRCT"/>
    <property type="match status" value="1"/>
</dbReference>
<dbReference type="GO" id="GO:0006260">
    <property type="term" value="P:DNA replication"/>
    <property type="evidence" value="ECO:0007669"/>
    <property type="project" value="UniProtKB-KW"/>
</dbReference>
<dbReference type="EMBL" id="CABHNI010000032">
    <property type="protein sequence ID" value="VUX10931.1"/>
    <property type="molecule type" value="Genomic_DNA"/>
</dbReference>
<keyword evidence="8 10" id="KW-0464">Manganese</keyword>
<name>A0A564TUL9_9FIRM</name>
<gene>
    <name evidence="12" type="primary">ligA_2</name>
    <name evidence="10" type="synonym">ligA</name>
    <name evidence="12" type="ORF">DFSSTS7063_01839</name>
</gene>
<evidence type="ECO:0000259" key="11">
    <source>
        <dbReference type="PROSITE" id="PS50172"/>
    </source>
</evidence>
<dbReference type="SUPFAM" id="SSF50249">
    <property type="entry name" value="Nucleic acid-binding proteins"/>
    <property type="match status" value="1"/>
</dbReference>
<dbReference type="NCBIfam" id="TIGR00575">
    <property type="entry name" value="dnlj"/>
    <property type="match status" value="1"/>
</dbReference>
<dbReference type="RefSeq" id="WP_144124638.1">
    <property type="nucleotide sequence ID" value="NZ_CABHNI010000032.1"/>
</dbReference>
<keyword evidence="7 10" id="KW-0234">DNA repair</keyword>
<dbReference type="InterPro" id="IPR001679">
    <property type="entry name" value="DNA_ligase"/>
</dbReference>
<evidence type="ECO:0000256" key="5">
    <source>
        <dbReference type="ARBA" id="ARBA00022833"/>
    </source>
</evidence>
<keyword evidence="6 10" id="KW-0520">NAD</keyword>
<dbReference type="GO" id="GO:0003911">
    <property type="term" value="F:DNA ligase (NAD+) activity"/>
    <property type="evidence" value="ECO:0007669"/>
    <property type="project" value="UniProtKB-UniRule"/>
</dbReference>
<evidence type="ECO:0000313" key="13">
    <source>
        <dbReference type="Proteomes" id="UP000358366"/>
    </source>
</evidence>
<dbReference type="SUPFAM" id="SSF47781">
    <property type="entry name" value="RuvA domain 2-like"/>
    <property type="match status" value="1"/>
</dbReference>
<dbReference type="Gene3D" id="3.40.50.10190">
    <property type="entry name" value="BRCT domain"/>
    <property type="match status" value="1"/>
</dbReference>
<dbReference type="SUPFAM" id="SSF52113">
    <property type="entry name" value="BRCT domain"/>
    <property type="match status" value="1"/>
</dbReference>
<evidence type="ECO:0000256" key="6">
    <source>
        <dbReference type="ARBA" id="ARBA00023027"/>
    </source>
</evidence>
<dbReference type="InterPro" id="IPR012340">
    <property type="entry name" value="NA-bd_OB-fold"/>
</dbReference>
<dbReference type="Proteomes" id="UP000358366">
    <property type="component" value="Unassembled WGS sequence"/>
</dbReference>
<dbReference type="GO" id="GO:0046872">
    <property type="term" value="F:metal ion binding"/>
    <property type="evidence" value="ECO:0007669"/>
    <property type="project" value="UniProtKB-KW"/>
</dbReference>
<keyword evidence="2 10" id="KW-0235">DNA replication</keyword>
<keyword evidence="3 10" id="KW-0479">Metal-binding</keyword>
<dbReference type="PIRSF" id="PIRSF001604">
    <property type="entry name" value="LigA"/>
    <property type="match status" value="1"/>
</dbReference>
<dbReference type="GO" id="GO:0006281">
    <property type="term" value="P:DNA repair"/>
    <property type="evidence" value="ECO:0007669"/>
    <property type="project" value="UniProtKB-KW"/>
</dbReference>
<dbReference type="Gene3D" id="2.40.50.140">
    <property type="entry name" value="Nucleic acid-binding proteins"/>
    <property type="match status" value="1"/>
</dbReference>
<dbReference type="Gene3D" id="3.30.470.30">
    <property type="entry name" value="DNA ligase/mRNA capping enzyme"/>
    <property type="match status" value="1"/>
</dbReference>
<comment type="cofactor">
    <cofactor evidence="10">
        <name>Mg(2+)</name>
        <dbReference type="ChEBI" id="CHEBI:18420"/>
    </cofactor>
    <cofactor evidence="10">
        <name>Mn(2+)</name>
        <dbReference type="ChEBI" id="CHEBI:29035"/>
    </cofactor>
</comment>
<evidence type="ECO:0000313" key="12">
    <source>
        <dbReference type="EMBL" id="VUX10931.1"/>
    </source>
</evidence>
<dbReference type="InterPro" id="IPR013839">
    <property type="entry name" value="DNAligase_adenylation"/>
</dbReference>
<dbReference type="Pfam" id="PF00533">
    <property type="entry name" value="BRCT"/>
    <property type="match status" value="1"/>
</dbReference>
<evidence type="ECO:0000256" key="7">
    <source>
        <dbReference type="ARBA" id="ARBA00023204"/>
    </source>
</evidence>
<feature type="binding site" evidence="10">
    <location>
        <position position="416"/>
    </location>
    <ligand>
        <name>Zn(2+)</name>
        <dbReference type="ChEBI" id="CHEBI:29105"/>
    </ligand>
</feature>
<feature type="binding site" evidence="10">
    <location>
        <position position="156"/>
    </location>
    <ligand>
        <name>NAD(+)</name>
        <dbReference type="ChEBI" id="CHEBI:57540"/>
    </ligand>
</feature>
<evidence type="ECO:0000256" key="9">
    <source>
        <dbReference type="ARBA" id="ARBA00034005"/>
    </source>
</evidence>
<evidence type="ECO:0000256" key="8">
    <source>
        <dbReference type="ARBA" id="ARBA00023211"/>
    </source>
</evidence>
<feature type="binding site" evidence="10">
    <location>
        <position position="301"/>
    </location>
    <ligand>
        <name>NAD(+)</name>
        <dbReference type="ChEBI" id="CHEBI:57540"/>
    </ligand>
</feature>
<dbReference type="CDD" id="cd17748">
    <property type="entry name" value="BRCT_DNA_ligase_like"/>
    <property type="match status" value="1"/>
</dbReference>